<dbReference type="InterPro" id="IPR023608">
    <property type="entry name" value="Transglutaminase_animal"/>
</dbReference>
<evidence type="ECO:0000313" key="11">
    <source>
        <dbReference type="EMBL" id="RWS31620.1"/>
    </source>
</evidence>
<feature type="active site" evidence="8">
    <location>
        <position position="324"/>
    </location>
</feature>
<dbReference type="FunFam" id="2.60.40.10:FF:000171">
    <property type="entry name" value="protein-glutamine gamma-glutamyltransferase 6"/>
    <property type="match status" value="1"/>
</dbReference>
<feature type="binding site" evidence="9">
    <location>
        <position position="497"/>
    </location>
    <ligand>
        <name>Ca(2+)</name>
        <dbReference type="ChEBI" id="CHEBI:29108"/>
    </ligand>
</feature>
<dbReference type="InterPro" id="IPR036985">
    <property type="entry name" value="Transglutaminase-like_sf"/>
</dbReference>
<dbReference type="Proteomes" id="UP000288716">
    <property type="component" value="Unassembled WGS sequence"/>
</dbReference>
<keyword evidence="3 9" id="KW-0479">Metal-binding</keyword>
<dbReference type="GO" id="GO:0046872">
    <property type="term" value="F:metal ion binding"/>
    <property type="evidence" value="ECO:0007669"/>
    <property type="project" value="UniProtKB-KW"/>
</dbReference>
<evidence type="ECO:0000256" key="6">
    <source>
        <dbReference type="ARBA" id="ARBA00024222"/>
    </source>
</evidence>
<dbReference type="Pfam" id="PF01841">
    <property type="entry name" value="Transglut_core"/>
    <property type="match status" value="1"/>
</dbReference>
<evidence type="ECO:0000256" key="4">
    <source>
        <dbReference type="ARBA" id="ARBA00022837"/>
    </source>
</evidence>
<dbReference type="InterPro" id="IPR001102">
    <property type="entry name" value="Transglutaminase_N"/>
</dbReference>
<dbReference type="InterPro" id="IPR050779">
    <property type="entry name" value="Transglutaminase"/>
</dbReference>
<dbReference type="GO" id="GO:0003810">
    <property type="term" value="F:protein-glutamine gamma-glutamyltransferase activity"/>
    <property type="evidence" value="ECO:0007669"/>
    <property type="project" value="UniProtKB-EC"/>
</dbReference>
<feature type="active site" evidence="8">
    <location>
        <position position="383"/>
    </location>
</feature>
<evidence type="ECO:0000256" key="9">
    <source>
        <dbReference type="PIRSR" id="PIRSR000459-2"/>
    </source>
</evidence>
<dbReference type="EMBL" id="NCKV01000112">
    <property type="protein sequence ID" value="RWS31620.1"/>
    <property type="molecule type" value="Genomic_DNA"/>
</dbReference>
<feature type="active site" evidence="8">
    <location>
        <position position="408"/>
    </location>
</feature>
<evidence type="ECO:0000256" key="8">
    <source>
        <dbReference type="PIRSR" id="PIRSR000459-1"/>
    </source>
</evidence>
<dbReference type="EC" id="2.3.2.13" evidence="6"/>
<keyword evidence="5" id="KW-0012">Acyltransferase</keyword>
<keyword evidence="2" id="KW-0808">Transferase</keyword>
<evidence type="ECO:0000256" key="2">
    <source>
        <dbReference type="ARBA" id="ARBA00022679"/>
    </source>
</evidence>
<comment type="cofactor">
    <cofactor evidence="9">
        <name>Ca(2+)</name>
        <dbReference type="ChEBI" id="CHEBI:29108"/>
    </cofactor>
    <text evidence="9">Binds 1 Ca(2+) ion per subunit.</text>
</comment>
<feature type="non-terminal residue" evidence="11">
    <location>
        <position position="747"/>
    </location>
</feature>
<evidence type="ECO:0000256" key="5">
    <source>
        <dbReference type="ARBA" id="ARBA00023315"/>
    </source>
</evidence>
<dbReference type="InterPro" id="IPR013808">
    <property type="entry name" value="Transglutaminase_AS"/>
</dbReference>
<dbReference type="PIRSF" id="PIRSF000459">
    <property type="entry name" value="TGM_EBP42"/>
    <property type="match status" value="1"/>
</dbReference>
<evidence type="ECO:0000313" key="12">
    <source>
        <dbReference type="Proteomes" id="UP000288716"/>
    </source>
</evidence>
<reference evidence="11 12" key="1">
    <citation type="journal article" date="2018" name="Gigascience">
        <title>Genomes of trombidid mites reveal novel predicted allergens and laterally-transferred genes associated with secondary metabolism.</title>
        <authorList>
            <person name="Dong X."/>
            <person name="Chaisiri K."/>
            <person name="Xia D."/>
            <person name="Armstrong S.D."/>
            <person name="Fang Y."/>
            <person name="Donnelly M.J."/>
            <person name="Kadowaki T."/>
            <person name="McGarry J.W."/>
            <person name="Darby A.C."/>
            <person name="Makepeace B.L."/>
        </authorList>
    </citation>
    <scope>NUCLEOTIDE SEQUENCE [LARGE SCALE GENOMIC DNA]</scope>
    <source>
        <strain evidence="11">UoL-UT</strain>
    </source>
</reference>
<dbReference type="OrthoDB" id="437511at2759"/>
<dbReference type="Pfam" id="PF00927">
    <property type="entry name" value="Transglut_C"/>
    <property type="match status" value="2"/>
</dbReference>
<comment type="similarity">
    <text evidence="1">Belongs to the transglutaminase superfamily. Transglutaminase family.</text>
</comment>
<feature type="domain" description="Transglutaminase-like" evidence="10">
    <location>
        <begin position="316"/>
        <end position="411"/>
    </location>
</feature>
<dbReference type="InterPro" id="IPR038765">
    <property type="entry name" value="Papain-like_cys_pep_sf"/>
</dbReference>
<dbReference type="Gene3D" id="3.90.260.10">
    <property type="entry name" value="Transglutaminase-like"/>
    <property type="match status" value="1"/>
</dbReference>
<dbReference type="VEuPathDB" id="VectorBase:LDEU000421"/>
<dbReference type="InterPro" id="IPR002931">
    <property type="entry name" value="Transglutaminase-like"/>
</dbReference>
<dbReference type="FunFam" id="3.90.260.10:FF:000001">
    <property type="entry name" value="Protein-glutamine gamma-glutamyltransferase 2"/>
    <property type="match status" value="1"/>
</dbReference>
<evidence type="ECO:0000256" key="1">
    <source>
        <dbReference type="ARBA" id="ARBA00005968"/>
    </source>
</evidence>
<comment type="caution">
    <text evidence="11">The sequence shown here is derived from an EMBL/GenBank/DDBJ whole genome shotgun (WGS) entry which is preliminary data.</text>
</comment>
<sequence>WALGVRLAFDHESTAIDVNDDSRDRTPYITDPTAQAVQRIDFLIEENTLKHRTEKYEVTRNIRNARLVVRRGSPFRLRITFYKNFRRGEHVINLTFRVKDVRKVNYAERSEIVLPVNDDTINSSFLNTLSSMQDSWISNIVDIERNIVDVEVISAANAIVAEWSLQIDVKSRGRNNNLTVVKYVAKEPIYILFNAWSRVDPCYMHNRDERNEYVLNESGLIWRGTANLMRPTPWNYGQFQTDVLECTMYLLSKVGRLNVTERSDPIKVCRHLSQVVNDSDDDGVVVGNWTGNFSRGKPPSYWSGSVLILQQYYATKKPVKFGQCWVYSGVLTTVCRSLGIPARAITNYYSAHDTHGSLTVDRIFDEDGSPINEENTDSIWNFHSWTEAWMTRPDLSLTGVYDGWQVIDSTPQEASEGLYRVGPTSVEAVRRGDVLKSYDGKFVFAEVNADEVFWLKKDEDNFKLIGSKTAAIGQNISTKSVGGTKRMDITSSYKEHEETQMERQVMLKALRLCKDMFARLYLNTTFDDVKFELILLDDILIGQPFTVRLKISNKSGKVYTIHSVIGVRSTLYTGVTHRVIKKERLQIKVAPNTADELSLTVTYADYSKYLIDQNSFIISVIATVVETDYQFFANDDFRVRMPDITVEVDDDIIEGRLFRCYAYFVNPLPKTLTGAYFTVEGPGLGKPLRIKVADVRPKMEAHVSFSLTAKQSGEKTVIVKFMSNELHDVDGFRRIRVSPVPRETNLW</sequence>
<dbReference type="PANTHER" id="PTHR11590:SF69">
    <property type="entry name" value="RE08173P"/>
    <property type="match status" value="1"/>
</dbReference>
<dbReference type="PROSITE" id="PS00547">
    <property type="entry name" value="TRANSGLUTAMINASES"/>
    <property type="match status" value="1"/>
</dbReference>
<dbReference type="SUPFAM" id="SSF49309">
    <property type="entry name" value="Transglutaminase, two C-terminal domains"/>
    <property type="match status" value="2"/>
</dbReference>
<dbReference type="SMART" id="SM00460">
    <property type="entry name" value="TGc"/>
    <property type="match status" value="1"/>
</dbReference>
<dbReference type="AlphaFoldDB" id="A0A443SVT7"/>
<dbReference type="Pfam" id="PF00868">
    <property type="entry name" value="Transglut_N"/>
    <property type="match status" value="1"/>
</dbReference>
<evidence type="ECO:0000256" key="3">
    <source>
        <dbReference type="ARBA" id="ARBA00022723"/>
    </source>
</evidence>
<dbReference type="FunFam" id="2.60.40.10:FF:000090">
    <property type="entry name" value="Protein-glutamine gamma-glutamyltransferase 2"/>
    <property type="match status" value="1"/>
</dbReference>
<dbReference type="InterPro" id="IPR013783">
    <property type="entry name" value="Ig-like_fold"/>
</dbReference>
<evidence type="ECO:0000259" key="10">
    <source>
        <dbReference type="SMART" id="SM00460"/>
    </source>
</evidence>
<dbReference type="SUPFAM" id="SSF81296">
    <property type="entry name" value="E set domains"/>
    <property type="match status" value="1"/>
</dbReference>
<feature type="binding site" evidence="9">
    <location>
        <position position="502"/>
    </location>
    <ligand>
        <name>Ca(2+)</name>
        <dbReference type="ChEBI" id="CHEBI:29108"/>
    </ligand>
</feature>
<dbReference type="InterPro" id="IPR036238">
    <property type="entry name" value="Transglutaminase_C_sf"/>
</dbReference>
<proteinExistence type="inferred from homology"/>
<dbReference type="SUPFAM" id="SSF54001">
    <property type="entry name" value="Cysteine proteinases"/>
    <property type="match status" value="1"/>
</dbReference>
<dbReference type="Gene3D" id="2.60.40.10">
    <property type="entry name" value="Immunoglobulins"/>
    <property type="match status" value="3"/>
</dbReference>
<name>A0A443SVT7_9ACAR</name>
<dbReference type="InterPro" id="IPR014756">
    <property type="entry name" value="Ig_E-set"/>
</dbReference>
<keyword evidence="4 9" id="KW-0106">Calcium</keyword>
<dbReference type="PANTHER" id="PTHR11590">
    <property type="entry name" value="PROTEIN-GLUTAMINE GAMMA-GLUTAMYLTRANSFERASE"/>
    <property type="match status" value="1"/>
</dbReference>
<gene>
    <name evidence="11" type="ORF">B4U80_08744</name>
</gene>
<comment type="catalytic activity">
    <reaction evidence="7">
        <text>L-glutaminyl-[protein] + L-lysyl-[protein] = [protein]-L-lysyl-N(6)-5-L-glutamyl-[protein] + NH4(+)</text>
        <dbReference type="Rhea" id="RHEA:54816"/>
        <dbReference type="Rhea" id="RHEA-COMP:9752"/>
        <dbReference type="Rhea" id="RHEA-COMP:10207"/>
        <dbReference type="Rhea" id="RHEA-COMP:14005"/>
        <dbReference type="ChEBI" id="CHEBI:28938"/>
        <dbReference type="ChEBI" id="CHEBI:29969"/>
        <dbReference type="ChEBI" id="CHEBI:30011"/>
        <dbReference type="ChEBI" id="CHEBI:138370"/>
        <dbReference type="EC" id="2.3.2.13"/>
    </reaction>
</comment>
<feature type="non-terminal residue" evidence="11">
    <location>
        <position position="1"/>
    </location>
</feature>
<feature type="binding site" evidence="9">
    <location>
        <position position="448"/>
    </location>
    <ligand>
        <name>Ca(2+)</name>
        <dbReference type="ChEBI" id="CHEBI:29108"/>
    </ligand>
</feature>
<keyword evidence="12" id="KW-1185">Reference proteome</keyword>
<dbReference type="InterPro" id="IPR008958">
    <property type="entry name" value="Transglutaminase_C"/>
</dbReference>
<accession>A0A443SVT7</accession>
<protein>
    <recommendedName>
        <fullName evidence="6">protein-glutamine gamma-glutamyltransferase</fullName>
        <ecNumber evidence="6">2.3.2.13</ecNumber>
    </recommendedName>
</protein>
<organism evidence="11 12">
    <name type="scientific">Leptotrombidium deliense</name>
    <dbReference type="NCBI Taxonomy" id="299467"/>
    <lineage>
        <taxon>Eukaryota</taxon>
        <taxon>Metazoa</taxon>
        <taxon>Ecdysozoa</taxon>
        <taxon>Arthropoda</taxon>
        <taxon>Chelicerata</taxon>
        <taxon>Arachnida</taxon>
        <taxon>Acari</taxon>
        <taxon>Acariformes</taxon>
        <taxon>Trombidiformes</taxon>
        <taxon>Prostigmata</taxon>
        <taxon>Anystina</taxon>
        <taxon>Parasitengona</taxon>
        <taxon>Trombiculoidea</taxon>
        <taxon>Trombiculidae</taxon>
        <taxon>Leptotrombidium</taxon>
    </lineage>
</organism>
<evidence type="ECO:0000256" key="7">
    <source>
        <dbReference type="ARBA" id="ARBA00051843"/>
    </source>
</evidence>
<feature type="binding site" evidence="9">
    <location>
        <position position="450"/>
    </location>
    <ligand>
        <name>Ca(2+)</name>
        <dbReference type="ChEBI" id="CHEBI:29108"/>
    </ligand>
</feature>